<gene>
    <name evidence="3" type="ORF">Cflav_PD2836</name>
</gene>
<comment type="caution">
    <text evidence="3">The sequence shown here is derived from an EMBL/GenBank/DDBJ whole genome shotgun (WGS) entry which is preliminary data.</text>
</comment>
<accession>B9XK06</accession>
<reference evidence="3 4" key="1">
    <citation type="journal article" date="2011" name="J. Bacteriol.">
        <title>Genome sequence of 'Pedosphaera parvula' Ellin514, an aerobic Verrucomicrobial isolate from pasture soil.</title>
        <authorList>
            <person name="Kant R."/>
            <person name="van Passel M.W."/>
            <person name="Sangwan P."/>
            <person name="Palva A."/>
            <person name="Lucas S."/>
            <person name="Copeland A."/>
            <person name="Lapidus A."/>
            <person name="Glavina Del Rio T."/>
            <person name="Dalin E."/>
            <person name="Tice H."/>
            <person name="Bruce D."/>
            <person name="Goodwin L."/>
            <person name="Pitluck S."/>
            <person name="Chertkov O."/>
            <person name="Larimer F.W."/>
            <person name="Land M.L."/>
            <person name="Hauser L."/>
            <person name="Brettin T.S."/>
            <person name="Detter J.C."/>
            <person name="Han S."/>
            <person name="de Vos W.M."/>
            <person name="Janssen P.H."/>
            <person name="Smidt H."/>
        </authorList>
    </citation>
    <scope>NUCLEOTIDE SEQUENCE [LARGE SCALE GENOMIC DNA]</scope>
    <source>
        <strain evidence="3 4">Ellin514</strain>
    </source>
</reference>
<dbReference type="EMBL" id="ABOX02000023">
    <property type="protein sequence ID" value="EEF59829.1"/>
    <property type="molecule type" value="Genomic_DNA"/>
</dbReference>
<proteinExistence type="predicted"/>
<evidence type="ECO:0000313" key="4">
    <source>
        <dbReference type="Proteomes" id="UP000003688"/>
    </source>
</evidence>
<feature type="signal peptide" evidence="1">
    <location>
        <begin position="1"/>
        <end position="33"/>
    </location>
</feature>
<feature type="domain" description="3-keto-alpha-glucoside-1,2-lyase/3-keto-2-hydroxy-glucal hydratase" evidence="2">
    <location>
        <begin position="39"/>
        <end position="224"/>
    </location>
</feature>
<evidence type="ECO:0000259" key="2">
    <source>
        <dbReference type="Pfam" id="PF06439"/>
    </source>
</evidence>
<dbReference type="AlphaFoldDB" id="B9XK06"/>
<keyword evidence="1" id="KW-0732">Signal</keyword>
<dbReference type="Gene3D" id="2.60.120.560">
    <property type="entry name" value="Exo-inulinase, domain 1"/>
    <property type="match status" value="2"/>
</dbReference>
<organism evidence="3 4">
    <name type="scientific">Pedosphaera parvula (strain Ellin514)</name>
    <dbReference type="NCBI Taxonomy" id="320771"/>
    <lineage>
        <taxon>Bacteria</taxon>
        <taxon>Pseudomonadati</taxon>
        <taxon>Verrucomicrobiota</taxon>
        <taxon>Pedosphaerae</taxon>
        <taxon>Pedosphaerales</taxon>
        <taxon>Pedosphaeraceae</taxon>
        <taxon>Pedosphaera</taxon>
    </lineage>
</organism>
<dbReference type="Proteomes" id="UP000003688">
    <property type="component" value="Unassembled WGS sequence"/>
</dbReference>
<dbReference type="Pfam" id="PF06439">
    <property type="entry name" value="3keto-disac_hyd"/>
    <property type="match status" value="2"/>
</dbReference>
<feature type="chain" id="PRO_5002894870" description="3-keto-alpha-glucoside-1,2-lyase/3-keto-2-hydroxy-glucal hydratase domain-containing protein" evidence="1">
    <location>
        <begin position="34"/>
        <end position="439"/>
    </location>
</feature>
<dbReference type="STRING" id="320771.Cflav_PD2836"/>
<evidence type="ECO:0000313" key="3">
    <source>
        <dbReference type="EMBL" id="EEF59829.1"/>
    </source>
</evidence>
<name>B9XK06_PEDPL</name>
<feature type="domain" description="3-keto-alpha-glucoside-1,2-lyase/3-keto-2-hydroxy-glucal hydratase" evidence="2">
    <location>
        <begin position="238"/>
        <end position="434"/>
    </location>
</feature>
<dbReference type="GO" id="GO:0016787">
    <property type="term" value="F:hydrolase activity"/>
    <property type="evidence" value="ECO:0007669"/>
    <property type="project" value="InterPro"/>
</dbReference>
<sequence length="439" mass="49085" precursor="true">MIMKDRLFGRLPFSGKSILAAASAVSLVTSCLAAEPEAGFTSIFDGQTLNGWTYIGRKAANMCEGWNHVCPAHSSGNLITEKEYSDFVMRFEFKVHPGGNNGVAVRAPNENENLTYVGVEVQLLDDGAPIHKDIKPWQHNGSVYGLIPSHDSQAKLDEWNTEELSVIGRHYKVVLNGRVILDGDLNDVSDPEVIGQHPGMFRERGHLGFLGHHSLFEFRNIQVKDLPSQEKENTAPKGFVALFNGEDMTGWKGLVGDPPKRAKMSPEELAAGQLKADERMRAHWKAEGGEIVFDGKGDSLCTKKDYGNFEMLVDWKIPAKGDSGIYLRGSPQVQIWEPHSPGQFNPVDGSGGLYNNQKNPRHPLKFADKPVGEWNRFRIVMVGEKVHVFLNGELVVRDTTLENYWERDKPIYPMGQLELQNHGGPLWFKNVYVREIPVK</sequence>
<protein>
    <recommendedName>
        <fullName evidence="2">3-keto-alpha-glucoside-1,2-lyase/3-keto-2-hydroxy-glucal hydratase domain-containing protein</fullName>
    </recommendedName>
</protein>
<evidence type="ECO:0000256" key="1">
    <source>
        <dbReference type="SAM" id="SignalP"/>
    </source>
</evidence>
<dbReference type="PROSITE" id="PS51257">
    <property type="entry name" value="PROKAR_LIPOPROTEIN"/>
    <property type="match status" value="1"/>
</dbReference>
<keyword evidence="4" id="KW-1185">Reference proteome</keyword>
<dbReference type="InterPro" id="IPR010496">
    <property type="entry name" value="AL/BT2_dom"/>
</dbReference>